<dbReference type="Pfam" id="PF13181">
    <property type="entry name" value="TPR_8"/>
    <property type="match status" value="2"/>
</dbReference>
<dbReference type="InterPro" id="IPR053163">
    <property type="entry name" value="HTH-type_regulator_Rgg"/>
</dbReference>
<dbReference type="SUPFAM" id="SSF47413">
    <property type="entry name" value="lambda repressor-like DNA-binding domains"/>
    <property type="match status" value="1"/>
</dbReference>
<evidence type="ECO:0000313" key="5">
    <source>
        <dbReference type="Proteomes" id="UP000295280"/>
    </source>
</evidence>
<dbReference type="InterPro" id="IPR019734">
    <property type="entry name" value="TPR_rpt"/>
</dbReference>
<dbReference type="SUPFAM" id="SSF48452">
    <property type="entry name" value="TPR-like"/>
    <property type="match status" value="2"/>
</dbReference>
<dbReference type="SMART" id="SM00028">
    <property type="entry name" value="TPR"/>
    <property type="match status" value="6"/>
</dbReference>
<feature type="coiled-coil region" evidence="2">
    <location>
        <begin position="279"/>
        <end position="309"/>
    </location>
</feature>
<dbReference type="SMART" id="SM00530">
    <property type="entry name" value="HTH_XRE"/>
    <property type="match status" value="1"/>
</dbReference>
<name>A0A9Q8CJA8_9STAP</name>
<dbReference type="Gene3D" id="1.25.40.10">
    <property type="entry name" value="Tetratricopeptide repeat domain"/>
    <property type="match status" value="2"/>
</dbReference>
<protein>
    <submittedName>
        <fullName evidence="4">Helix-turn-helix domain-containing protein</fullName>
    </submittedName>
</protein>
<evidence type="ECO:0000256" key="2">
    <source>
        <dbReference type="SAM" id="Coils"/>
    </source>
</evidence>
<gene>
    <name evidence="4" type="ORF">ERX40_09860</name>
</gene>
<dbReference type="RefSeq" id="WP_133418332.1">
    <property type="nucleotide sequence ID" value="NZ_SCWD01000005.1"/>
</dbReference>
<dbReference type="InterPro" id="IPR011990">
    <property type="entry name" value="TPR-like_helical_dom_sf"/>
</dbReference>
<dbReference type="Pfam" id="PF01381">
    <property type="entry name" value="HTH_3"/>
    <property type="match status" value="1"/>
</dbReference>
<evidence type="ECO:0000256" key="1">
    <source>
        <dbReference type="PROSITE-ProRule" id="PRU00339"/>
    </source>
</evidence>
<accession>A0A9Q8CJA8</accession>
<comment type="caution">
    <text evidence="4">The sequence shown here is derived from an EMBL/GenBank/DDBJ whole genome shotgun (WGS) entry which is preliminary data.</text>
</comment>
<evidence type="ECO:0000313" key="4">
    <source>
        <dbReference type="EMBL" id="TDL96649.1"/>
    </source>
</evidence>
<proteinExistence type="predicted"/>
<dbReference type="InterPro" id="IPR010982">
    <property type="entry name" value="Lambda_DNA-bd_dom_sf"/>
</dbReference>
<keyword evidence="2" id="KW-0175">Coiled coil</keyword>
<organism evidence="4 5">
    <name type="scientific">Macrococcus carouselicus</name>
    <dbReference type="NCBI Taxonomy" id="69969"/>
    <lineage>
        <taxon>Bacteria</taxon>
        <taxon>Bacillati</taxon>
        <taxon>Bacillota</taxon>
        <taxon>Bacilli</taxon>
        <taxon>Bacillales</taxon>
        <taxon>Staphylococcaceae</taxon>
        <taxon>Macrococcus</taxon>
    </lineage>
</organism>
<dbReference type="PROSITE" id="PS50005">
    <property type="entry name" value="TPR"/>
    <property type="match status" value="1"/>
</dbReference>
<feature type="domain" description="HTH cro/C1-type" evidence="3">
    <location>
        <begin position="6"/>
        <end position="59"/>
    </location>
</feature>
<dbReference type="Gene3D" id="1.10.260.40">
    <property type="entry name" value="lambda repressor-like DNA-binding domains"/>
    <property type="match status" value="1"/>
</dbReference>
<dbReference type="AlphaFoldDB" id="A0A9Q8CJA8"/>
<reference evidence="4 5" key="1">
    <citation type="submission" date="2019-01" db="EMBL/GenBank/DDBJ databases">
        <title>Draft genome sequences of the type strains of six Macrococcus species.</title>
        <authorList>
            <person name="Mazhar S."/>
            <person name="Altermann E."/>
            <person name="Hill C."/>
            <person name="Mcauliffe O."/>
        </authorList>
    </citation>
    <scope>NUCLEOTIDE SEQUENCE [LARGE SCALE GENOMIC DNA]</scope>
    <source>
        <strain evidence="4 5">ATCC 51828</strain>
    </source>
</reference>
<dbReference type="GO" id="GO:0003677">
    <property type="term" value="F:DNA binding"/>
    <property type="evidence" value="ECO:0007669"/>
    <property type="project" value="InterPro"/>
</dbReference>
<dbReference type="PANTHER" id="PTHR37038:SF14">
    <property type="entry name" value="TRANSCRIPTIONAL ACTIVATOR"/>
    <property type="match status" value="1"/>
</dbReference>
<evidence type="ECO:0000259" key="3">
    <source>
        <dbReference type="PROSITE" id="PS50943"/>
    </source>
</evidence>
<sequence length="422" mass="49137">MVGQRVKELRNAANMTQQELAEGIISRTYLSLIEKNTVHPSTNVLKKLSVKLNCTLDDFTITASERNLSLLDIKKEVKWAENNVKSEDYSRLDEFVEKDYQLLESITEYERGATYWVRASYYFSKDDFVSAREEIMKALQVVEGLREVNLYLRCLILLSRIEFEENHTDKAIRQLTKANNVTIYENISNTVRVSILVYLGEYYRLMGENYVSINFNEDALALNRKLNTHHKGMDIENSLFKANYGIRNYEEAEKHIRRAIQYADLSDNPLHCAGTRTNLAILKIKLKQYDEACEEMEKANKIVEEHQLDSPFILTIKLRYAQALAMRGQVAEGRKIIEENIEEDSAGFGHEIMGDICVMEGHMEKAVEYYLKSTEAKEEPLFKTRLYPKLADLYRRIGKIDKSLEYYEKSVHFYDELVTDMI</sequence>
<feature type="repeat" description="TPR" evidence="1">
    <location>
        <begin position="384"/>
        <end position="417"/>
    </location>
</feature>
<dbReference type="PROSITE" id="PS50943">
    <property type="entry name" value="HTH_CROC1"/>
    <property type="match status" value="1"/>
</dbReference>
<keyword evidence="5" id="KW-1185">Reference proteome</keyword>
<dbReference type="PANTHER" id="PTHR37038">
    <property type="entry name" value="TRANSCRIPTIONAL REGULATOR-RELATED"/>
    <property type="match status" value="1"/>
</dbReference>
<dbReference type="OrthoDB" id="2470999at2"/>
<keyword evidence="1" id="KW-0802">TPR repeat</keyword>
<dbReference type="EMBL" id="SCWD01000005">
    <property type="protein sequence ID" value="TDL96649.1"/>
    <property type="molecule type" value="Genomic_DNA"/>
</dbReference>
<dbReference type="Proteomes" id="UP000295280">
    <property type="component" value="Unassembled WGS sequence"/>
</dbReference>
<dbReference type="CDD" id="cd00093">
    <property type="entry name" value="HTH_XRE"/>
    <property type="match status" value="1"/>
</dbReference>
<dbReference type="InterPro" id="IPR001387">
    <property type="entry name" value="Cro/C1-type_HTH"/>
</dbReference>